<dbReference type="SUPFAM" id="SSF54427">
    <property type="entry name" value="NTF2-like"/>
    <property type="match status" value="1"/>
</dbReference>
<protein>
    <submittedName>
        <fullName evidence="4">RNA polymerase sigma factor SigJ</fullName>
    </submittedName>
</protein>
<dbReference type="InterPro" id="IPR032710">
    <property type="entry name" value="NTF2-like_dom_sf"/>
</dbReference>
<dbReference type="AlphaFoldDB" id="A0A345PBQ5"/>
<dbReference type="GO" id="GO:0006352">
    <property type="term" value="P:DNA-templated transcription initiation"/>
    <property type="evidence" value="ECO:0007669"/>
    <property type="project" value="InterPro"/>
</dbReference>
<dbReference type="SUPFAM" id="SSF88659">
    <property type="entry name" value="Sigma3 and sigma4 domains of RNA polymerase sigma factors"/>
    <property type="match status" value="1"/>
</dbReference>
<comment type="subunit">
    <text evidence="1">Interacts transiently with the RNA polymerase catalytic core formed by RpoA, RpoB, RpoC and RpoZ (2 alpha, 1 beta, 1 beta' and 1 omega subunit) to form the RNA polymerase holoenzyme that can initiate transcription.</text>
</comment>
<dbReference type="EMBL" id="CP031222">
    <property type="protein sequence ID" value="AXI04714.1"/>
    <property type="molecule type" value="Genomic_DNA"/>
</dbReference>
<dbReference type="KEGG" id="mbah:HYN46_13835"/>
<reference evidence="4 5" key="1">
    <citation type="submission" date="2018-07" db="EMBL/GenBank/DDBJ databases">
        <title>Genome sequencing of Moraxellaceae gen. HYN0046.</title>
        <authorList>
            <person name="Kim M."/>
            <person name="Yi H."/>
        </authorList>
    </citation>
    <scope>NUCLEOTIDE SEQUENCE [LARGE SCALE GENOMIC DNA]</scope>
    <source>
        <strain evidence="4 5">HYN0046</strain>
    </source>
</reference>
<sequence>MQTRTYPEKHLQLFEERRSFLLGLSYRILGSFSDAEDVVQDVFIKWSQAAIDQLDNPQAWLTTVCTRQSIDLLRAAHKSRTEYIGTWLPEPFYESADGAHLISDDLSAEQESDETLSTAFMLLLERLSPKERAAYLLYEIFDQPYAEIARILEISTVYCRQLIARARQHVADEKSQITTLPSHRQQALLAAFQHAVQTGNLEQLSQLLTEDIQLQADGGGKVSAVAMLAGKEAVLRFFERLLFSNWSQLSWHGDTIHHGAGFICTDQQDQVNMALTFAFSASGQIRNLYVVRNPDKLKMS</sequence>
<dbReference type="Gene3D" id="1.10.10.10">
    <property type="entry name" value="Winged helix-like DNA-binding domain superfamily/Winged helix DNA-binding domain"/>
    <property type="match status" value="1"/>
</dbReference>
<keyword evidence="5" id="KW-1185">Reference proteome</keyword>
<dbReference type="Pfam" id="PF08281">
    <property type="entry name" value="Sigma70_r4_2"/>
    <property type="match status" value="1"/>
</dbReference>
<dbReference type="Gene3D" id="1.10.1740.10">
    <property type="match status" value="1"/>
</dbReference>
<dbReference type="GO" id="GO:0016987">
    <property type="term" value="F:sigma factor activity"/>
    <property type="evidence" value="ECO:0007669"/>
    <property type="project" value="InterPro"/>
</dbReference>
<dbReference type="InterPro" id="IPR052704">
    <property type="entry name" value="ECF_Sigma-70_Domain"/>
</dbReference>
<dbReference type="Pfam" id="PF04542">
    <property type="entry name" value="Sigma70_r2"/>
    <property type="match status" value="1"/>
</dbReference>
<evidence type="ECO:0000313" key="4">
    <source>
        <dbReference type="EMBL" id="AXI04714.1"/>
    </source>
</evidence>
<name>A0A345PBQ5_9GAMM</name>
<evidence type="ECO:0000313" key="5">
    <source>
        <dbReference type="Proteomes" id="UP000253940"/>
    </source>
</evidence>
<dbReference type="OrthoDB" id="3211555at2"/>
<dbReference type="InterPro" id="IPR013249">
    <property type="entry name" value="RNA_pol_sigma70_r4_t2"/>
</dbReference>
<dbReference type="Gene3D" id="3.10.450.50">
    <property type="match status" value="1"/>
</dbReference>
<dbReference type="InterPro" id="IPR036388">
    <property type="entry name" value="WH-like_DNA-bd_sf"/>
</dbReference>
<evidence type="ECO:0000256" key="1">
    <source>
        <dbReference type="ARBA" id="ARBA00011344"/>
    </source>
</evidence>
<dbReference type="NCBIfam" id="NF007214">
    <property type="entry name" value="PRK09636.1"/>
    <property type="match status" value="1"/>
</dbReference>
<dbReference type="NCBIfam" id="TIGR02937">
    <property type="entry name" value="sigma70-ECF"/>
    <property type="match status" value="1"/>
</dbReference>
<dbReference type="SUPFAM" id="SSF88946">
    <property type="entry name" value="Sigma2 domain of RNA polymerase sigma factors"/>
    <property type="match status" value="1"/>
</dbReference>
<evidence type="ECO:0000259" key="2">
    <source>
        <dbReference type="Pfam" id="PF04542"/>
    </source>
</evidence>
<dbReference type="InterPro" id="IPR014284">
    <property type="entry name" value="RNA_pol_sigma-70_dom"/>
</dbReference>
<organism evidence="4 5">
    <name type="scientific">Aquirhabdus parva</name>
    <dbReference type="NCBI Taxonomy" id="2283318"/>
    <lineage>
        <taxon>Bacteria</taxon>
        <taxon>Pseudomonadati</taxon>
        <taxon>Pseudomonadota</taxon>
        <taxon>Gammaproteobacteria</taxon>
        <taxon>Moraxellales</taxon>
        <taxon>Moraxellaceae</taxon>
        <taxon>Aquirhabdus</taxon>
    </lineage>
</organism>
<dbReference type="GO" id="GO:0003677">
    <property type="term" value="F:DNA binding"/>
    <property type="evidence" value="ECO:0007669"/>
    <property type="project" value="InterPro"/>
</dbReference>
<evidence type="ECO:0000259" key="3">
    <source>
        <dbReference type="Pfam" id="PF08281"/>
    </source>
</evidence>
<proteinExistence type="predicted"/>
<dbReference type="PANTHER" id="PTHR30173">
    <property type="entry name" value="SIGMA 19 FACTOR"/>
    <property type="match status" value="1"/>
</dbReference>
<accession>A0A345PBQ5</accession>
<dbReference type="InterPro" id="IPR007627">
    <property type="entry name" value="RNA_pol_sigma70_r2"/>
</dbReference>
<dbReference type="Proteomes" id="UP000253940">
    <property type="component" value="Chromosome"/>
</dbReference>
<dbReference type="PANTHER" id="PTHR30173:SF36">
    <property type="entry name" value="ECF RNA POLYMERASE SIGMA FACTOR SIGJ"/>
    <property type="match status" value="1"/>
</dbReference>
<feature type="domain" description="RNA polymerase sigma factor 70 region 4 type 2" evidence="3">
    <location>
        <begin position="119"/>
        <end position="169"/>
    </location>
</feature>
<gene>
    <name evidence="4" type="ORF">HYN46_13835</name>
</gene>
<dbReference type="CDD" id="cd06171">
    <property type="entry name" value="Sigma70_r4"/>
    <property type="match status" value="1"/>
</dbReference>
<dbReference type="InterPro" id="IPR013325">
    <property type="entry name" value="RNA_pol_sigma_r2"/>
</dbReference>
<dbReference type="InterPro" id="IPR013324">
    <property type="entry name" value="RNA_pol_sigma_r3/r4-like"/>
</dbReference>
<feature type="domain" description="RNA polymerase sigma-70 region 2" evidence="2">
    <location>
        <begin position="13"/>
        <end position="76"/>
    </location>
</feature>